<feature type="compositionally biased region" description="Low complexity" evidence="1">
    <location>
        <begin position="68"/>
        <end position="92"/>
    </location>
</feature>
<feature type="compositionally biased region" description="Basic residues" evidence="1">
    <location>
        <begin position="167"/>
        <end position="179"/>
    </location>
</feature>
<feature type="domain" description="DUF6532" evidence="2">
    <location>
        <begin position="305"/>
        <end position="510"/>
    </location>
</feature>
<protein>
    <recommendedName>
        <fullName evidence="2">DUF6532 domain-containing protein</fullName>
    </recommendedName>
</protein>
<evidence type="ECO:0000313" key="4">
    <source>
        <dbReference type="Proteomes" id="UP000006514"/>
    </source>
</evidence>
<feature type="compositionally biased region" description="Basic and acidic residues" evidence="1">
    <location>
        <begin position="415"/>
        <end position="430"/>
    </location>
</feature>
<feature type="compositionally biased region" description="Acidic residues" evidence="1">
    <location>
        <begin position="93"/>
        <end position="113"/>
    </location>
</feature>
<name>J0CTA0_AURST</name>
<dbReference type="InterPro" id="IPR045341">
    <property type="entry name" value="DUF6532"/>
</dbReference>
<dbReference type="Pfam" id="PF20149">
    <property type="entry name" value="DUF6532"/>
    <property type="match status" value="1"/>
</dbReference>
<proteinExistence type="predicted"/>
<feature type="compositionally biased region" description="Pro residues" evidence="1">
    <location>
        <begin position="220"/>
        <end position="233"/>
    </location>
</feature>
<organism evidence="3 4">
    <name type="scientific">Auricularia subglabra (strain TFB-10046 / SS5)</name>
    <name type="common">White-rot fungus</name>
    <name type="synonym">Auricularia delicata (strain TFB10046)</name>
    <dbReference type="NCBI Taxonomy" id="717982"/>
    <lineage>
        <taxon>Eukaryota</taxon>
        <taxon>Fungi</taxon>
        <taxon>Dikarya</taxon>
        <taxon>Basidiomycota</taxon>
        <taxon>Agaricomycotina</taxon>
        <taxon>Agaricomycetes</taxon>
        <taxon>Auriculariales</taxon>
        <taxon>Auriculariaceae</taxon>
        <taxon>Auricularia</taxon>
    </lineage>
</organism>
<feature type="compositionally biased region" description="Low complexity" evidence="1">
    <location>
        <begin position="248"/>
        <end position="257"/>
    </location>
</feature>
<evidence type="ECO:0000313" key="3">
    <source>
        <dbReference type="EMBL" id="EJD33516.1"/>
    </source>
</evidence>
<feature type="region of interest" description="Disordered" evidence="1">
    <location>
        <begin position="413"/>
        <end position="433"/>
    </location>
</feature>
<keyword evidence="4" id="KW-1185">Reference proteome</keyword>
<feature type="compositionally biased region" description="Pro residues" evidence="1">
    <location>
        <begin position="258"/>
        <end position="273"/>
    </location>
</feature>
<accession>J0CTA0</accession>
<dbReference type="InParanoid" id="J0CTA0"/>
<evidence type="ECO:0000259" key="2">
    <source>
        <dbReference type="Pfam" id="PF20149"/>
    </source>
</evidence>
<gene>
    <name evidence="3" type="ORF">AURDEDRAFT_177398</name>
</gene>
<dbReference type="AlphaFoldDB" id="J0CTA0"/>
<dbReference type="Proteomes" id="UP000006514">
    <property type="component" value="Unassembled WGS sequence"/>
</dbReference>
<dbReference type="EMBL" id="JH688192">
    <property type="protein sequence ID" value="EJD33516.1"/>
    <property type="molecule type" value="Genomic_DNA"/>
</dbReference>
<reference evidence="4" key="1">
    <citation type="journal article" date="2012" name="Science">
        <title>The Paleozoic origin of enzymatic lignin decomposition reconstructed from 31 fungal genomes.</title>
        <authorList>
            <person name="Floudas D."/>
            <person name="Binder M."/>
            <person name="Riley R."/>
            <person name="Barry K."/>
            <person name="Blanchette R.A."/>
            <person name="Henrissat B."/>
            <person name="Martinez A.T."/>
            <person name="Otillar R."/>
            <person name="Spatafora J.W."/>
            <person name="Yadav J.S."/>
            <person name="Aerts A."/>
            <person name="Benoit I."/>
            <person name="Boyd A."/>
            <person name="Carlson A."/>
            <person name="Copeland A."/>
            <person name="Coutinho P.M."/>
            <person name="de Vries R.P."/>
            <person name="Ferreira P."/>
            <person name="Findley K."/>
            <person name="Foster B."/>
            <person name="Gaskell J."/>
            <person name="Glotzer D."/>
            <person name="Gorecki P."/>
            <person name="Heitman J."/>
            <person name="Hesse C."/>
            <person name="Hori C."/>
            <person name="Igarashi K."/>
            <person name="Jurgens J.A."/>
            <person name="Kallen N."/>
            <person name="Kersten P."/>
            <person name="Kohler A."/>
            <person name="Kuees U."/>
            <person name="Kumar T.K.A."/>
            <person name="Kuo A."/>
            <person name="LaButti K."/>
            <person name="Larrondo L.F."/>
            <person name="Lindquist E."/>
            <person name="Ling A."/>
            <person name="Lombard V."/>
            <person name="Lucas S."/>
            <person name="Lundell T."/>
            <person name="Martin R."/>
            <person name="McLaughlin D.J."/>
            <person name="Morgenstern I."/>
            <person name="Morin E."/>
            <person name="Murat C."/>
            <person name="Nagy L.G."/>
            <person name="Nolan M."/>
            <person name="Ohm R.A."/>
            <person name="Patyshakuliyeva A."/>
            <person name="Rokas A."/>
            <person name="Ruiz-Duenas F.J."/>
            <person name="Sabat G."/>
            <person name="Salamov A."/>
            <person name="Samejima M."/>
            <person name="Schmutz J."/>
            <person name="Slot J.C."/>
            <person name="St John F."/>
            <person name="Stenlid J."/>
            <person name="Sun H."/>
            <person name="Sun S."/>
            <person name="Syed K."/>
            <person name="Tsang A."/>
            <person name="Wiebenga A."/>
            <person name="Young D."/>
            <person name="Pisabarro A."/>
            <person name="Eastwood D.C."/>
            <person name="Martin F."/>
            <person name="Cullen D."/>
            <person name="Grigoriev I.V."/>
            <person name="Hibbett D.S."/>
        </authorList>
    </citation>
    <scope>NUCLEOTIDE SEQUENCE [LARGE SCALE GENOMIC DNA]</scope>
    <source>
        <strain evidence="4">TFB10046</strain>
    </source>
</reference>
<feature type="region of interest" description="Disordered" evidence="1">
    <location>
        <begin position="1"/>
        <end position="290"/>
    </location>
</feature>
<sequence length="558" mass="59617">MAKRKADQTGEDAEEVPEATKARSLRPRAPPAPAPVKKATPRRKPAPKSAPTAPTVDKPARKARGRQAAPPAETEPPALQKAPVQQVQSDSSQGDDDEAQHESEDDMDVDFVPEADGVNTGNSQLPLPDFSRALSPSHHQPTPPPGPSAQHPAGTQVINHADVTFGLKRKQTPGHRKALLNKLTHINSQRDLALGGSPGASPAPTAPPTPRTPTAQLFPVPTPTPTAPPPPPAGNNSAGFVPSPGQTPHSNLSSSSNNPPPPGQPTPPIPAPTATPASPERNAAVPQHQQGSYAGGTALFVLRMKSYFHIKLMLEDAFPSDEPADPMNGGVSMSDSLILAAYTKAYADSPFKYKYIVDFRKTLRDSISSFRGSFKRNVASIILDTYGLSALALTERIAQASRVKEKSRFLYPRLIPKDPKDPNPDQELKPDGTPFSHPAIIAVIKLILRARTLTSHGAIFNLFPNLFVDGIPPPLYAFAATLIRHSFEILVTGLKVELSGKKYASIYSDLRTFATTSFTMQADPAKAAVMRQLRASHMAAIRSSVGTADPDAPDFGDF</sequence>
<dbReference type="KEGG" id="adl:AURDEDRAFT_177398"/>
<evidence type="ECO:0000256" key="1">
    <source>
        <dbReference type="SAM" id="MobiDB-lite"/>
    </source>
</evidence>